<gene>
    <name evidence="6" type="primary">tgtA</name>
    <name evidence="8" type="ordered locus">TUZN_1566</name>
</gene>
<dbReference type="UniPathway" id="UPA00393"/>
<feature type="binding site" evidence="6">
    <location>
        <position position="277"/>
    </location>
    <ligand>
        <name>Zn(2+)</name>
        <dbReference type="ChEBI" id="CHEBI:29105"/>
    </ligand>
</feature>
<comment type="pathway">
    <text evidence="6">tRNA modification; archaeosine-tRNA biosynthesis.</text>
</comment>
<dbReference type="HOGENOM" id="CLU_030083_0_0_2"/>
<organism evidence="8 9">
    <name type="scientific">Thermoproteus uzoniensis (strain 768-20)</name>
    <dbReference type="NCBI Taxonomy" id="999630"/>
    <lineage>
        <taxon>Archaea</taxon>
        <taxon>Thermoproteota</taxon>
        <taxon>Thermoprotei</taxon>
        <taxon>Thermoproteales</taxon>
        <taxon>Thermoproteaceae</taxon>
        <taxon>Thermoproteus</taxon>
    </lineage>
</organism>
<name>F2L2I6_THEU7</name>
<dbReference type="Proteomes" id="UP000008138">
    <property type="component" value="Chromosome"/>
</dbReference>
<dbReference type="NCBIfam" id="TIGR00449">
    <property type="entry name" value="tgt_general"/>
    <property type="match status" value="1"/>
</dbReference>
<dbReference type="InterPro" id="IPR002616">
    <property type="entry name" value="tRNA_ribo_trans-like"/>
</dbReference>
<proteinExistence type="inferred from homology"/>
<keyword evidence="3 6" id="KW-0819">tRNA processing</keyword>
<comment type="cofactor">
    <cofactor evidence="6">
        <name>Zn(2+)</name>
        <dbReference type="ChEBI" id="CHEBI:29105"/>
    </cofactor>
    <text evidence="6">Binds 1 zinc ion per subunit.</text>
</comment>
<dbReference type="NCBIfam" id="TIGR00432">
    <property type="entry name" value="arcsn_tRNA_tgt"/>
    <property type="match status" value="1"/>
</dbReference>
<dbReference type="HAMAP" id="MF_01634">
    <property type="entry name" value="TgtA_arch"/>
    <property type="match status" value="1"/>
</dbReference>
<dbReference type="InterPro" id="IPR036511">
    <property type="entry name" value="TGT-like_sf"/>
</dbReference>
<evidence type="ECO:0000256" key="3">
    <source>
        <dbReference type="ARBA" id="ARBA00022694"/>
    </source>
</evidence>
<dbReference type="AlphaFoldDB" id="F2L2I6"/>
<dbReference type="PANTHER" id="PTHR46499">
    <property type="entry name" value="QUEUINE TRNA-RIBOSYLTRANSFERASE"/>
    <property type="match status" value="1"/>
</dbReference>
<dbReference type="KEGG" id="tuz:TUZN_1566"/>
<keyword evidence="4 6" id="KW-0479">Metal-binding</keyword>
<keyword evidence="9" id="KW-1185">Reference proteome</keyword>
<evidence type="ECO:0000313" key="8">
    <source>
        <dbReference type="EMBL" id="AEA13034.1"/>
    </source>
</evidence>
<evidence type="ECO:0000256" key="6">
    <source>
        <dbReference type="HAMAP-Rule" id="MF_01634"/>
    </source>
</evidence>
<evidence type="ECO:0000256" key="4">
    <source>
        <dbReference type="ARBA" id="ARBA00022723"/>
    </source>
</evidence>
<dbReference type="SUPFAM" id="SSF51713">
    <property type="entry name" value="tRNA-guanine transglycosylase"/>
    <property type="match status" value="1"/>
</dbReference>
<comment type="similarity">
    <text evidence="6">Belongs to the archaeosine tRNA-ribosyltransferase family.</text>
</comment>
<evidence type="ECO:0000259" key="7">
    <source>
        <dbReference type="Pfam" id="PF01702"/>
    </source>
</evidence>
<dbReference type="EMBL" id="CP002590">
    <property type="protein sequence ID" value="AEA13034.1"/>
    <property type="molecule type" value="Genomic_DNA"/>
</dbReference>
<dbReference type="GO" id="GO:0016763">
    <property type="term" value="F:pentosyltransferase activity"/>
    <property type="evidence" value="ECO:0007669"/>
    <property type="project" value="UniProtKB-UniRule"/>
</dbReference>
<comment type="catalytic activity">
    <reaction evidence="6">
        <text>guanosine(15) in tRNA + 7-cyano-7-carbaguanine = 7-cyano-7-carbaguanosine(15) in tRNA + guanine</text>
        <dbReference type="Rhea" id="RHEA:43164"/>
        <dbReference type="Rhea" id="RHEA-COMP:10371"/>
        <dbReference type="Rhea" id="RHEA-COMP:10372"/>
        <dbReference type="ChEBI" id="CHEBI:16235"/>
        <dbReference type="ChEBI" id="CHEBI:45075"/>
        <dbReference type="ChEBI" id="CHEBI:74269"/>
        <dbReference type="ChEBI" id="CHEBI:82850"/>
        <dbReference type="EC" id="2.4.2.48"/>
    </reaction>
</comment>
<dbReference type="eggNOG" id="arCOG00989">
    <property type="taxonomic scope" value="Archaea"/>
</dbReference>
<dbReference type="Gene3D" id="3.40.50.10630">
    <property type="entry name" value="Uracil-DNA glycosylase-like"/>
    <property type="match status" value="1"/>
</dbReference>
<evidence type="ECO:0000256" key="2">
    <source>
        <dbReference type="ARBA" id="ARBA00022679"/>
    </source>
</evidence>
<sequence length="508" mass="58872">MSFEIEAKDLLGRIGRLYTKSGALETPTIFPVVDPKKQELKLSIINKYFKNIITNSYFIYSIFKEPIDVKKFLGWSGIVMTDSGAYQLMRYGVVDIEPDEILRYQSEIGSDIGVMLDLPMDSEESYFSASIKVEETLRRALRAAEMRGELGGMLLVGPIQGGIYGDLLARSARRMSALPFDIYAVGSPTTLLEEYRFDEILDMILRVKLNIRREAPLHLFGAGHPLILPFAVAAGVDLFDSASYVLYARDDRIMLRDRTVRLDEVRADYLPCSTKLCDKPVKEIREMPKMERTELIAEHNLAMLREEILEIKQRIYEGTLWEYLEEKARAHRSLYNTLRIMRKYLKLVEEYDPVTHPEPSGLLFFGDTSASRPEPYRHRLRIRHYYRHPDKPVAVLLKVDFRPYNKSWEYIYLNKILGKFREYIHVYFIDDIFGIVPEEVAEVYPLSQHESWGASEALYDDVAFISKKYKLIIIYNYYINGRNIVNVNNIDEIINILNAIYSTATPPS</sequence>
<dbReference type="GO" id="GO:0002099">
    <property type="term" value="P:tRNA wobble guanine modification"/>
    <property type="evidence" value="ECO:0007669"/>
    <property type="project" value="TreeGrafter"/>
</dbReference>
<comment type="function">
    <text evidence="6">Exchanges the guanine residue with 7-cyano-7-deazaguanine (preQ0) at position 15 in the dihydrouridine loop (D-loop) of archaeal tRNAs.</text>
</comment>
<evidence type="ECO:0000256" key="5">
    <source>
        <dbReference type="ARBA" id="ARBA00022833"/>
    </source>
</evidence>
<keyword evidence="5 6" id="KW-0862">Zinc</keyword>
<dbReference type="GeneID" id="10361087"/>
<dbReference type="Gene3D" id="3.20.20.105">
    <property type="entry name" value="Queuine tRNA-ribosyltransferase-like"/>
    <property type="match status" value="1"/>
</dbReference>
<dbReference type="OrthoDB" id="6871at2157"/>
<dbReference type="RefSeq" id="WP_013680369.1">
    <property type="nucleotide sequence ID" value="NC_015315.1"/>
</dbReference>
<feature type="binding site" evidence="6">
    <location>
        <position position="272"/>
    </location>
    <ligand>
        <name>Zn(2+)</name>
        <dbReference type="ChEBI" id="CHEBI:29105"/>
    </ligand>
</feature>
<dbReference type="PANTHER" id="PTHR46499:SF1">
    <property type="entry name" value="QUEUINE TRNA-RIBOSYLTRANSFERASE"/>
    <property type="match status" value="1"/>
</dbReference>
<dbReference type="SUPFAM" id="SSF88802">
    <property type="entry name" value="Pre-PUA domain"/>
    <property type="match status" value="1"/>
</dbReference>
<reference evidence="8 9" key="1">
    <citation type="journal article" date="2011" name="J. Bacteriol.">
        <title>Complete genome sequence of the thermoacidophilic crenarchaeon Thermoproteus uzoniensis 768-20.</title>
        <authorList>
            <person name="Mardanov A.V."/>
            <person name="Gumerov V.M."/>
            <person name="Beletsky A.V."/>
            <person name="Prokofeva M.I."/>
            <person name="Bonch-Osmolovskaya E.A."/>
            <person name="Ravin N.V."/>
            <person name="Skryabin K.G."/>
        </authorList>
    </citation>
    <scope>NUCLEOTIDE SEQUENCE [LARGE SCALE GENOMIC DNA]</scope>
    <source>
        <strain evidence="8 9">768-20</strain>
    </source>
</reference>
<accession>F2L2I6</accession>
<dbReference type="GO" id="GO:0008270">
    <property type="term" value="F:zinc ion binding"/>
    <property type="evidence" value="ECO:0007669"/>
    <property type="project" value="UniProtKB-UniRule"/>
</dbReference>
<dbReference type="GO" id="GO:0005737">
    <property type="term" value="C:cytoplasm"/>
    <property type="evidence" value="ECO:0007669"/>
    <property type="project" value="TreeGrafter"/>
</dbReference>
<reference key="2">
    <citation type="submission" date="2011-03" db="EMBL/GenBank/DDBJ databases">
        <title>Complete genome sequence of the thermoacidophilic crenarchaeon Thermoproteus uzoniensis 768-20.</title>
        <authorList>
            <person name="Mardanov A.V."/>
            <person name="Gumerov V.M."/>
            <person name="Beletsky A.V."/>
            <person name="Prokofeva M.I."/>
            <person name="Bonch-Osmolovskaya E.A."/>
            <person name="Ravin N.V."/>
            <person name="Skryabin K.G."/>
        </authorList>
    </citation>
    <scope>NUCLEOTIDE SEQUENCE</scope>
    <source>
        <strain>768-20</strain>
    </source>
</reference>
<dbReference type="EC" id="2.4.2.48" evidence="6"/>
<keyword evidence="2 6" id="KW-0808">Transferase</keyword>
<protein>
    <recommendedName>
        <fullName evidence="6">tRNA-guanine(15) transglycosylase</fullName>
        <ecNumber evidence="6">2.4.2.48</ecNumber>
    </recommendedName>
    <alternativeName>
        <fullName evidence="6">7-cyano-7-deazaguanine tRNA-ribosyltransferase</fullName>
    </alternativeName>
    <alternativeName>
        <fullName evidence="6">Archaeal tRNA-guanine transglycosylase</fullName>
    </alternativeName>
</protein>
<feature type="binding site" evidence="6">
    <location>
        <position position="117"/>
    </location>
    <ligand>
        <name>substrate</name>
    </ligand>
</feature>
<evidence type="ECO:0000313" key="9">
    <source>
        <dbReference type="Proteomes" id="UP000008138"/>
    </source>
</evidence>
<dbReference type="InterPro" id="IPR004804">
    <property type="entry name" value="TgtA"/>
</dbReference>
<dbReference type="STRING" id="999630.TUZN_1566"/>
<dbReference type="InterPro" id="IPR050076">
    <property type="entry name" value="ArchSynthase1/Queuine_TRR"/>
</dbReference>
<comment type="caution">
    <text evidence="6">Lacks conserved residue(s) required for the propagation of feature annotation.</text>
</comment>
<evidence type="ECO:0000256" key="1">
    <source>
        <dbReference type="ARBA" id="ARBA00022676"/>
    </source>
</evidence>
<dbReference type="Pfam" id="PF01702">
    <property type="entry name" value="TGT"/>
    <property type="match status" value="1"/>
</dbReference>
<keyword evidence="1 6" id="KW-0328">Glycosyltransferase</keyword>
<feature type="active site" description="Nucleophile" evidence="6">
    <location>
        <position position="82"/>
    </location>
</feature>
<feature type="domain" description="tRNA-guanine(15) transglycosylase-like" evidence="7">
    <location>
        <begin position="12"/>
        <end position="332"/>
    </location>
</feature>